<dbReference type="InterPro" id="IPR005843">
    <property type="entry name" value="A-D-PHexomutase_C"/>
</dbReference>
<dbReference type="Pfam" id="PF02878">
    <property type="entry name" value="PGM_PMM_I"/>
    <property type="match status" value="1"/>
</dbReference>
<dbReference type="InterPro" id="IPR005845">
    <property type="entry name" value="A-D-PHexomutase_a/b/a-II"/>
</dbReference>
<evidence type="ECO:0000259" key="7">
    <source>
        <dbReference type="Pfam" id="PF00408"/>
    </source>
</evidence>
<protein>
    <submittedName>
        <fullName evidence="11">Phosphomannomutase</fullName>
    </submittedName>
</protein>
<feature type="domain" description="Alpha-D-phosphohexomutase alpha/beta/alpha" evidence="9">
    <location>
        <begin position="154"/>
        <end position="251"/>
    </location>
</feature>
<dbReference type="InterPro" id="IPR005841">
    <property type="entry name" value="Alpha-D-phosphohexomutase_SF"/>
</dbReference>
<feature type="domain" description="Alpha-D-phosphohexomutase alpha/beta/alpha" evidence="8">
    <location>
        <begin position="8"/>
        <end position="138"/>
    </location>
</feature>
<keyword evidence="4" id="KW-0479">Metal-binding</keyword>
<evidence type="ECO:0000259" key="10">
    <source>
        <dbReference type="Pfam" id="PF02880"/>
    </source>
</evidence>
<keyword evidence="3" id="KW-0597">Phosphoprotein</keyword>
<reference evidence="11 12" key="1">
    <citation type="submission" date="2017-06" db="EMBL/GenBank/DDBJ databases">
        <title>Novel microbial phyla capable of carbon fixation and sulfur reduction in deep-sea sediments.</title>
        <authorList>
            <person name="Huang J."/>
            <person name="Baker B."/>
            <person name="Wang Y."/>
        </authorList>
    </citation>
    <scope>NUCLEOTIDE SEQUENCE [LARGE SCALE GENOMIC DNA]</scope>
    <source>
        <strain evidence="11">B3_TA06</strain>
    </source>
</reference>
<comment type="similarity">
    <text evidence="2">Belongs to the phosphohexose mutase family.</text>
</comment>
<evidence type="ECO:0000256" key="6">
    <source>
        <dbReference type="ARBA" id="ARBA00023235"/>
    </source>
</evidence>
<dbReference type="Proteomes" id="UP000317778">
    <property type="component" value="Unassembled WGS sequence"/>
</dbReference>
<dbReference type="EMBL" id="NJBO01000002">
    <property type="protein sequence ID" value="TKJ43889.1"/>
    <property type="molecule type" value="Genomic_DNA"/>
</dbReference>
<evidence type="ECO:0000256" key="4">
    <source>
        <dbReference type="ARBA" id="ARBA00022723"/>
    </source>
</evidence>
<evidence type="ECO:0000256" key="2">
    <source>
        <dbReference type="ARBA" id="ARBA00010231"/>
    </source>
</evidence>
<keyword evidence="5" id="KW-0460">Magnesium</keyword>
<dbReference type="Pfam" id="PF02880">
    <property type="entry name" value="PGM_PMM_III"/>
    <property type="match status" value="1"/>
</dbReference>
<evidence type="ECO:0000256" key="5">
    <source>
        <dbReference type="ARBA" id="ARBA00022842"/>
    </source>
</evidence>
<dbReference type="Gene3D" id="3.40.120.10">
    <property type="entry name" value="Alpha-D-Glucose-1,6-Bisphosphate, subunit A, domain 3"/>
    <property type="match status" value="3"/>
</dbReference>
<dbReference type="Pfam" id="PF00408">
    <property type="entry name" value="PGM_PMM_IV"/>
    <property type="match status" value="1"/>
</dbReference>
<dbReference type="GO" id="GO:0005975">
    <property type="term" value="P:carbohydrate metabolic process"/>
    <property type="evidence" value="ECO:0007669"/>
    <property type="project" value="InterPro"/>
</dbReference>
<dbReference type="PRINTS" id="PR00509">
    <property type="entry name" value="PGMPMM"/>
</dbReference>
<evidence type="ECO:0000313" key="11">
    <source>
        <dbReference type="EMBL" id="TKJ43889.1"/>
    </source>
</evidence>
<sequence>MGDVNPLIFRAYDIRGVADRDFTPQVVGALGRALASRAKERGVMRIAVGRDIRLSSPRLFDNLSEGINRAGVNVVDLGVIPTPLLYFALHHFDLDTGAMITGSHNPADQNGFKICEAKQSLYGEAIQELKKRIEDERFAEGQGSIEKLDPIPAYLEFMHKAFEFKEPRRIIIDPGNGTTGVLLERLFAGFPELDVSYINLEPDGRFPVHLADPTVPEYMEELGRLVREHGADLGLGFDGDGDRIGAMDEKGRLIFGDRLLAILASEVLERQPGAKIIFDVKCSQGIVEYIRERGGNPIMYKTGHSLIKAKLRDEKAPLAGEMSGHLFFADRFFGYDDALYGALRVLQLLELRKRPLSELVAEVPSYINTPEIHVPCPDERKFEVIKALQDEFSREYETITIDGARVLFEEGWGLVRASNTQPVLVLRFEAKTTDELKRIREIFSRKLREQNVEPGEVL</sequence>
<dbReference type="PANTHER" id="PTHR43771:SF2">
    <property type="entry name" value="PHOSPHOMANNOMUTASE_PHOSPHOGLUCOMUTASE"/>
    <property type="match status" value="1"/>
</dbReference>
<evidence type="ECO:0000259" key="8">
    <source>
        <dbReference type="Pfam" id="PF02878"/>
    </source>
</evidence>
<proteinExistence type="inferred from homology"/>
<evidence type="ECO:0000259" key="9">
    <source>
        <dbReference type="Pfam" id="PF02879"/>
    </source>
</evidence>
<dbReference type="GO" id="GO:0046872">
    <property type="term" value="F:metal ion binding"/>
    <property type="evidence" value="ECO:0007669"/>
    <property type="project" value="UniProtKB-KW"/>
</dbReference>
<dbReference type="Gene3D" id="3.30.310.50">
    <property type="entry name" value="Alpha-D-phosphohexomutase, C-terminal domain"/>
    <property type="match status" value="1"/>
</dbReference>
<evidence type="ECO:0000256" key="3">
    <source>
        <dbReference type="ARBA" id="ARBA00022553"/>
    </source>
</evidence>
<dbReference type="InterPro" id="IPR036900">
    <property type="entry name" value="A-D-PHexomutase_C_sf"/>
</dbReference>
<feature type="domain" description="Alpha-D-phosphohexomutase C-terminal" evidence="7">
    <location>
        <begin position="371"/>
        <end position="443"/>
    </location>
</feature>
<dbReference type="InterPro" id="IPR005844">
    <property type="entry name" value="A-D-PHexomutase_a/b/a-I"/>
</dbReference>
<keyword evidence="6" id="KW-0413">Isomerase</keyword>
<gene>
    <name evidence="11" type="ORF">CEE36_01875</name>
</gene>
<accession>A0A532V9L9</accession>
<dbReference type="InterPro" id="IPR005846">
    <property type="entry name" value="A-D-PHexomutase_a/b/a-III"/>
</dbReference>
<evidence type="ECO:0000256" key="1">
    <source>
        <dbReference type="ARBA" id="ARBA00001946"/>
    </source>
</evidence>
<dbReference type="CDD" id="cd03089">
    <property type="entry name" value="PMM_PGM"/>
    <property type="match status" value="1"/>
</dbReference>
<feature type="domain" description="Alpha-D-phosphohexomutase alpha/beta/alpha" evidence="10">
    <location>
        <begin position="256"/>
        <end position="363"/>
    </location>
</feature>
<name>A0A532V9L9_UNCT6</name>
<dbReference type="InterPro" id="IPR016055">
    <property type="entry name" value="A-D-PHexomutase_a/b/a-I/II/III"/>
</dbReference>
<dbReference type="Pfam" id="PF02879">
    <property type="entry name" value="PGM_PMM_II"/>
    <property type="match status" value="1"/>
</dbReference>
<comment type="caution">
    <text evidence="11">The sequence shown here is derived from an EMBL/GenBank/DDBJ whole genome shotgun (WGS) entry which is preliminary data.</text>
</comment>
<dbReference type="AlphaFoldDB" id="A0A532V9L9"/>
<organism evidence="11 12">
    <name type="scientific">candidate division TA06 bacterium B3_TA06</name>
    <dbReference type="NCBI Taxonomy" id="2012487"/>
    <lineage>
        <taxon>Bacteria</taxon>
        <taxon>Bacteria division TA06</taxon>
    </lineage>
</organism>
<dbReference type="GO" id="GO:0016868">
    <property type="term" value="F:intramolecular phosphotransferase activity"/>
    <property type="evidence" value="ECO:0007669"/>
    <property type="project" value="InterPro"/>
</dbReference>
<dbReference type="SUPFAM" id="SSF53738">
    <property type="entry name" value="Phosphoglucomutase, first 3 domains"/>
    <property type="match status" value="3"/>
</dbReference>
<dbReference type="SUPFAM" id="SSF55957">
    <property type="entry name" value="Phosphoglucomutase, C-terminal domain"/>
    <property type="match status" value="1"/>
</dbReference>
<comment type="cofactor">
    <cofactor evidence="1">
        <name>Mg(2+)</name>
        <dbReference type="ChEBI" id="CHEBI:18420"/>
    </cofactor>
</comment>
<evidence type="ECO:0000313" key="12">
    <source>
        <dbReference type="Proteomes" id="UP000317778"/>
    </source>
</evidence>
<dbReference type="PANTHER" id="PTHR43771">
    <property type="entry name" value="PHOSPHOMANNOMUTASE"/>
    <property type="match status" value="1"/>
</dbReference>